<gene>
    <name evidence="1" type="ORF">LCGC14_0870820</name>
</gene>
<evidence type="ECO:0000313" key="1">
    <source>
        <dbReference type="EMBL" id="KKN26823.1"/>
    </source>
</evidence>
<protein>
    <submittedName>
        <fullName evidence="1">Uncharacterized protein</fullName>
    </submittedName>
</protein>
<organism evidence="1">
    <name type="scientific">marine sediment metagenome</name>
    <dbReference type="NCBI Taxonomy" id="412755"/>
    <lineage>
        <taxon>unclassified sequences</taxon>
        <taxon>metagenomes</taxon>
        <taxon>ecological metagenomes</taxon>
    </lineage>
</organism>
<proteinExistence type="predicted"/>
<sequence length="247" mass="28370">MILDLWEQVDLEDHLLQLKYMMMAIHNGSLLRFPRSAFMVDILGSANVPRYKVGNQNAYYCRDHNVDRIESEEPNTEVFVQGIEIANHIMIDENFDQSEVVDQMTKLFCDQEQQIMLQLLMYCLPKQHIGLKFGSLTFRNKSIKILEDKLAPPCYMIISGDDVDYFKNVLYGTNLRTVKVIKCKYVPRGSMFLLPQSDGCGVLSERQSMTALPTVGSGWNEGNEGIVFFREVSYIICYGENAGWFCD</sequence>
<dbReference type="EMBL" id="LAZR01002691">
    <property type="protein sequence ID" value="KKN26823.1"/>
    <property type="molecule type" value="Genomic_DNA"/>
</dbReference>
<accession>A0A0F9SBS4</accession>
<reference evidence="1" key="1">
    <citation type="journal article" date="2015" name="Nature">
        <title>Complex archaea that bridge the gap between prokaryotes and eukaryotes.</title>
        <authorList>
            <person name="Spang A."/>
            <person name="Saw J.H."/>
            <person name="Jorgensen S.L."/>
            <person name="Zaremba-Niedzwiedzka K."/>
            <person name="Martijn J."/>
            <person name="Lind A.E."/>
            <person name="van Eijk R."/>
            <person name="Schleper C."/>
            <person name="Guy L."/>
            <person name="Ettema T.J."/>
        </authorList>
    </citation>
    <scope>NUCLEOTIDE SEQUENCE</scope>
</reference>
<comment type="caution">
    <text evidence="1">The sequence shown here is derived from an EMBL/GenBank/DDBJ whole genome shotgun (WGS) entry which is preliminary data.</text>
</comment>
<dbReference type="AlphaFoldDB" id="A0A0F9SBS4"/>
<name>A0A0F9SBS4_9ZZZZ</name>